<keyword evidence="15" id="KW-1185">Reference proteome</keyword>
<evidence type="ECO:0000256" key="8">
    <source>
        <dbReference type="ARBA" id="ARBA00022840"/>
    </source>
</evidence>
<dbReference type="PROSITE" id="PS00584">
    <property type="entry name" value="PFKB_KINASES_2"/>
    <property type="match status" value="1"/>
</dbReference>
<feature type="binding site" evidence="12">
    <location>
        <position position="276"/>
    </location>
    <ligand>
        <name>K(+)</name>
        <dbReference type="ChEBI" id="CHEBI:29103"/>
    </ligand>
</feature>
<comment type="similarity">
    <text evidence="12">Belongs to the carbohydrate kinase PfkB family. Ribokinase subfamily.</text>
</comment>
<dbReference type="InterPro" id="IPR029056">
    <property type="entry name" value="Ribokinase-like"/>
</dbReference>
<evidence type="ECO:0000256" key="11">
    <source>
        <dbReference type="ARBA" id="ARBA00023277"/>
    </source>
</evidence>
<comment type="activity regulation">
    <text evidence="12">Activated by a monovalent cation that binds near, but not in, the active site. The most likely occupant of the site in vivo is potassium. Ion binding induces a conformational change that may alter substrate affinity.</text>
</comment>
<feature type="binding site" evidence="12">
    <location>
        <position position="265"/>
    </location>
    <ligand>
        <name>ATP</name>
        <dbReference type="ChEBI" id="CHEBI:30616"/>
    </ligand>
</feature>
<comment type="subunit">
    <text evidence="12">Homodimer.</text>
</comment>
<evidence type="ECO:0000256" key="3">
    <source>
        <dbReference type="ARBA" id="ARBA00016943"/>
    </source>
</evidence>
<dbReference type="InterPro" id="IPR002173">
    <property type="entry name" value="Carboh/pur_kinase_PfkB_CS"/>
</dbReference>
<keyword evidence="5 12" id="KW-0479">Metal-binding</keyword>
<keyword evidence="8 12" id="KW-0067">ATP-binding</keyword>
<comment type="caution">
    <text evidence="14">The sequence shown here is derived from an EMBL/GenBank/DDBJ whole genome shotgun (WGS) entry which is preliminary data.</text>
</comment>
<comment type="catalytic activity">
    <reaction evidence="12">
        <text>D-ribose + ATP = D-ribose 5-phosphate + ADP + H(+)</text>
        <dbReference type="Rhea" id="RHEA:13697"/>
        <dbReference type="ChEBI" id="CHEBI:15378"/>
        <dbReference type="ChEBI" id="CHEBI:30616"/>
        <dbReference type="ChEBI" id="CHEBI:47013"/>
        <dbReference type="ChEBI" id="CHEBI:78346"/>
        <dbReference type="ChEBI" id="CHEBI:456216"/>
        <dbReference type="EC" id="2.7.1.15"/>
    </reaction>
</comment>
<reference evidence="15" key="1">
    <citation type="journal article" date="2019" name="Int. J. Syst. Evol. Microbiol.">
        <title>The Global Catalogue of Microorganisms (GCM) 10K type strain sequencing project: providing services to taxonomists for standard genome sequencing and annotation.</title>
        <authorList>
            <consortium name="The Broad Institute Genomics Platform"/>
            <consortium name="The Broad Institute Genome Sequencing Center for Infectious Disease"/>
            <person name="Wu L."/>
            <person name="Ma J."/>
        </authorList>
    </citation>
    <scope>NUCLEOTIDE SEQUENCE [LARGE SCALE GENOMIC DNA]</scope>
    <source>
        <strain evidence="15">JCM 30234</strain>
    </source>
</reference>
<dbReference type="EC" id="2.7.1.15" evidence="2 12"/>
<evidence type="ECO:0000256" key="6">
    <source>
        <dbReference type="ARBA" id="ARBA00022741"/>
    </source>
</evidence>
<feature type="binding site" evidence="12">
    <location>
        <begin position="14"/>
        <end position="16"/>
    </location>
    <ligand>
        <name>substrate</name>
    </ligand>
</feature>
<evidence type="ECO:0000256" key="9">
    <source>
        <dbReference type="ARBA" id="ARBA00022842"/>
    </source>
</evidence>
<evidence type="ECO:0000313" key="15">
    <source>
        <dbReference type="Proteomes" id="UP001596620"/>
    </source>
</evidence>
<evidence type="ECO:0000256" key="4">
    <source>
        <dbReference type="ARBA" id="ARBA00022679"/>
    </source>
</evidence>
<dbReference type="HAMAP" id="MF_01987">
    <property type="entry name" value="Ribokinase"/>
    <property type="match status" value="1"/>
</dbReference>
<feature type="binding site" evidence="12">
    <location>
        <position position="142"/>
    </location>
    <ligand>
        <name>substrate</name>
    </ligand>
</feature>
<feature type="binding site" evidence="12">
    <location>
        <position position="237"/>
    </location>
    <ligand>
        <name>K(+)</name>
        <dbReference type="ChEBI" id="CHEBI:29103"/>
    </ligand>
</feature>
<feature type="binding site" evidence="12">
    <location>
        <begin position="240"/>
        <end position="241"/>
    </location>
    <ligand>
        <name>ATP</name>
        <dbReference type="ChEBI" id="CHEBI:30616"/>
    </ligand>
</feature>
<dbReference type="InterPro" id="IPR011611">
    <property type="entry name" value="PfkB_dom"/>
</dbReference>
<comment type="caution">
    <text evidence="12">Lacks conserved residue(s) required for the propagation of feature annotation.</text>
</comment>
<comment type="subcellular location">
    <subcellularLocation>
        <location evidence="12">Cytoplasm</location>
    </subcellularLocation>
</comment>
<keyword evidence="6 12" id="KW-0547">Nucleotide-binding</keyword>
<accession>A0ABW2UYQ3</accession>
<keyword evidence="10 12" id="KW-0630">Potassium</keyword>
<dbReference type="PANTHER" id="PTHR10584:SF166">
    <property type="entry name" value="RIBOKINASE"/>
    <property type="match status" value="1"/>
</dbReference>
<feature type="binding site" evidence="12">
    <location>
        <position position="235"/>
    </location>
    <ligand>
        <name>K(+)</name>
        <dbReference type="ChEBI" id="CHEBI:29103"/>
    </ligand>
</feature>
<feature type="active site" description="Proton acceptor" evidence="12">
    <location>
        <position position="241"/>
    </location>
</feature>
<dbReference type="Proteomes" id="UP001596620">
    <property type="component" value="Unassembled WGS sequence"/>
</dbReference>
<evidence type="ECO:0000256" key="10">
    <source>
        <dbReference type="ARBA" id="ARBA00022958"/>
    </source>
</evidence>
<feature type="binding site" evidence="12">
    <location>
        <begin position="209"/>
        <end position="214"/>
    </location>
    <ligand>
        <name>ATP</name>
        <dbReference type="ChEBI" id="CHEBI:30616"/>
    </ligand>
</feature>
<organism evidence="14 15">
    <name type="scientific">Lentibacillus kimchii</name>
    <dbReference type="NCBI Taxonomy" id="1542911"/>
    <lineage>
        <taxon>Bacteria</taxon>
        <taxon>Bacillati</taxon>
        <taxon>Bacillota</taxon>
        <taxon>Bacilli</taxon>
        <taxon>Bacillales</taxon>
        <taxon>Bacillaceae</taxon>
        <taxon>Lentibacillus</taxon>
    </lineage>
</organism>
<feature type="binding site" evidence="12">
    <location>
        <position position="186"/>
    </location>
    <ligand>
        <name>ATP</name>
        <dbReference type="ChEBI" id="CHEBI:30616"/>
    </ligand>
</feature>
<comment type="pathway">
    <text evidence="12">Carbohydrate metabolism; D-ribose degradation; D-ribose 5-phosphate from beta-D-ribopyranose: step 2/2.</text>
</comment>
<dbReference type="PRINTS" id="PR00990">
    <property type="entry name" value="RIBOKINASE"/>
</dbReference>
<comment type="cofactor">
    <cofactor evidence="12">
        <name>Mg(2+)</name>
        <dbReference type="ChEBI" id="CHEBI:18420"/>
    </cofactor>
    <text evidence="12">Requires a divalent cation, most likely magnesium in vivo, as an electrophilic catalyst to aid phosphoryl group transfer. It is the chelate of the metal and the nucleotide that is the actual substrate.</text>
</comment>
<keyword evidence="9 12" id="KW-0460">Magnesium</keyword>
<dbReference type="NCBIfam" id="TIGR02152">
    <property type="entry name" value="D_ribokin_bact"/>
    <property type="match status" value="1"/>
</dbReference>
<dbReference type="GO" id="GO:0004747">
    <property type="term" value="F:ribokinase activity"/>
    <property type="evidence" value="ECO:0007669"/>
    <property type="project" value="UniProtKB-EC"/>
</dbReference>
<comment type="function">
    <text evidence="12">Catalyzes the phosphorylation of ribose at O-5 in a reaction requiring ATP and magnesium. The resulting D-ribose-5-phosphate can then be used either for sythesis of nucleotides, histidine, and tryptophan, or as a component of the pentose phosphate pathway.</text>
</comment>
<proteinExistence type="inferred from homology"/>
<keyword evidence="7 12" id="KW-0418">Kinase</keyword>
<gene>
    <name evidence="12 14" type="primary">rbsK</name>
    <name evidence="14" type="ORF">ACFQU8_10920</name>
</gene>
<dbReference type="Pfam" id="PF00294">
    <property type="entry name" value="PfkB"/>
    <property type="match status" value="1"/>
</dbReference>
<evidence type="ECO:0000259" key="13">
    <source>
        <dbReference type="Pfam" id="PF00294"/>
    </source>
</evidence>
<keyword evidence="12" id="KW-0963">Cytoplasm</keyword>
<dbReference type="SUPFAM" id="SSF53613">
    <property type="entry name" value="Ribokinase-like"/>
    <property type="match status" value="1"/>
</dbReference>
<dbReference type="InterPro" id="IPR011877">
    <property type="entry name" value="Ribokinase"/>
</dbReference>
<dbReference type="RefSeq" id="WP_382359853.1">
    <property type="nucleotide sequence ID" value="NZ_JBHTGR010000055.1"/>
</dbReference>
<dbReference type="PANTHER" id="PTHR10584">
    <property type="entry name" value="SUGAR KINASE"/>
    <property type="match status" value="1"/>
</dbReference>
<protein>
    <recommendedName>
        <fullName evidence="3 12">Ribokinase</fullName>
        <shortName evidence="12">RK</shortName>
        <ecNumber evidence="2 12">2.7.1.15</ecNumber>
    </recommendedName>
</protein>
<evidence type="ECO:0000313" key="14">
    <source>
        <dbReference type="EMBL" id="MFC7747696.1"/>
    </source>
</evidence>
<sequence length="295" mass="30837">MSSKPNVCIVGSINMDLTVTTESMPMQGETVLGDQFFTNPGGKGANQAVAAARMGADVTFIGAVGDDPFGKHLLENLRNEGVAADGVDTMSESATGTATIILSDNDNRIIVAPGANRDVTSDRVAEYRNLIQNSDIVLLQLEVPMDTIAFTAEAAEQAGVPVVLNPAPFQSLPEEVLNSARYMTPNEIELASLQNEAEFPLIKEKSIVTRGEQGVSFVVNGAEQKVPSHAIQVKDTTGAGDTFNGALAAELASGTALERAVATANAAAALSVEKIGAQGGMPYRQDVVTFLQGKD</sequence>
<feature type="domain" description="Carbohydrate kinase PfkB" evidence="13">
    <location>
        <begin position="5"/>
        <end position="282"/>
    </location>
</feature>
<keyword evidence="4 12" id="KW-0808">Transferase</keyword>
<feature type="binding site" evidence="12">
    <location>
        <begin position="42"/>
        <end position="46"/>
    </location>
    <ligand>
        <name>substrate</name>
    </ligand>
</feature>
<keyword evidence="11 12" id="KW-0119">Carbohydrate metabolism</keyword>
<feature type="binding site" evidence="12">
    <location>
        <position position="271"/>
    </location>
    <ligand>
        <name>K(+)</name>
        <dbReference type="ChEBI" id="CHEBI:29103"/>
    </ligand>
</feature>
<dbReference type="EMBL" id="JBHTGR010000055">
    <property type="protein sequence ID" value="MFC7747696.1"/>
    <property type="molecule type" value="Genomic_DNA"/>
</dbReference>
<dbReference type="CDD" id="cd01174">
    <property type="entry name" value="ribokinase"/>
    <property type="match status" value="1"/>
</dbReference>
<feature type="binding site" evidence="12">
    <location>
        <position position="241"/>
    </location>
    <ligand>
        <name>substrate</name>
    </ligand>
</feature>
<evidence type="ECO:0000256" key="2">
    <source>
        <dbReference type="ARBA" id="ARBA00012035"/>
    </source>
</evidence>
<evidence type="ECO:0000256" key="12">
    <source>
        <dbReference type="HAMAP-Rule" id="MF_01987"/>
    </source>
</evidence>
<dbReference type="Gene3D" id="3.40.1190.20">
    <property type="match status" value="1"/>
</dbReference>
<evidence type="ECO:0000256" key="5">
    <source>
        <dbReference type="ARBA" id="ARBA00022723"/>
    </source>
</evidence>
<evidence type="ECO:0000256" key="7">
    <source>
        <dbReference type="ARBA" id="ARBA00022777"/>
    </source>
</evidence>
<name>A0ABW2UYQ3_9BACI</name>
<evidence type="ECO:0000256" key="1">
    <source>
        <dbReference type="ARBA" id="ARBA00005380"/>
    </source>
</evidence>
<comment type="similarity">
    <text evidence="1">Belongs to the carbohydrate kinase pfkB family.</text>
</comment>
<dbReference type="InterPro" id="IPR002139">
    <property type="entry name" value="Ribo/fructo_kinase"/>
</dbReference>
<feature type="binding site" evidence="12">
    <location>
        <position position="274"/>
    </location>
    <ligand>
        <name>K(+)</name>
        <dbReference type="ChEBI" id="CHEBI:29103"/>
    </ligand>
</feature>